<name>A0A0F9LTU7_9ZZZZ</name>
<dbReference type="NCBIfam" id="TIGR03605">
    <property type="entry name" value="antibiot_sagB"/>
    <property type="match status" value="1"/>
</dbReference>
<dbReference type="SUPFAM" id="SSF55469">
    <property type="entry name" value="FMN-dependent nitroreductase-like"/>
    <property type="match status" value="1"/>
</dbReference>
<proteinExistence type="predicted"/>
<evidence type="ECO:0000313" key="2">
    <source>
        <dbReference type="EMBL" id="KKM96808.1"/>
    </source>
</evidence>
<dbReference type="InterPro" id="IPR029479">
    <property type="entry name" value="Nitroreductase"/>
</dbReference>
<protein>
    <recommendedName>
        <fullName evidence="1">Nitroreductase domain-containing protein</fullName>
    </recommendedName>
</protein>
<dbReference type="InterPro" id="IPR020051">
    <property type="entry name" value="SagB-type_dehydrogenase"/>
</dbReference>
<gene>
    <name evidence="2" type="ORF">LCGC14_1174440</name>
</gene>
<evidence type="ECO:0000259" key="1">
    <source>
        <dbReference type="Pfam" id="PF00881"/>
    </source>
</evidence>
<dbReference type="AlphaFoldDB" id="A0A0F9LTU7"/>
<dbReference type="PANTHER" id="PTHR43745:SF2">
    <property type="entry name" value="NITROREDUCTASE MJ1384-RELATED"/>
    <property type="match status" value="1"/>
</dbReference>
<dbReference type="Pfam" id="PF00881">
    <property type="entry name" value="Nitroreductase"/>
    <property type="match status" value="1"/>
</dbReference>
<feature type="domain" description="Nitroreductase" evidence="1">
    <location>
        <begin position="26"/>
        <end position="194"/>
    </location>
</feature>
<accession>A0A0F9LTU7</accession>
<sequence length="205" mass="23530">MISIPMEIDLPKPSFKSNKSVEECIIERESVRRYSDRKIEIEKVSLILWAAQGMKGLKKTVPSAGATYPLEIYITLKDMGYFHYNYHKHTLELLTKESIAKILAEESWNQKFIEESYLNILICADYSRTTKRYGERGVRYVHMEVGHCAQNVHLEAVSLGLVSVPIGAFEDRKVKKVLNLPSNIEPLYIIPIGYPNIQQANKLEN</sequence>
<dbReference type="GO" id="GO:0016491">
    <property type="term" value="F:oxidoreductase activity"/>
    <property type="evidence" value="ECO:0007669"/>
    <property type="project" value="InterPro"/>
</dbReference>
<dbReference type="PANTHER" id="PTHR43745">
    <property type="entry name" value="NITROREDUCTASE MJ1384-RELATED"/>
    <property type="match status" value="1"/>
</dbReference>
<dbReference type="InterPro" id="IPR052544">
    <property type="entry name" value="Bacteriocin_Proc_Enz"/>
</dbReference>
<dbReference type="Gene3D" id="3.40.109.10">
    <property type="entry name" value="NADH Oxidase"/>
    <property type="match status" value="1"/>
</dbReference>
<dbReference type="InterPro" id="IPR000415">
    <property type="entry name" value="Nitroreductase-like"/>
</dbReference>
<reference evidence="2" key="1">
    <citation type="journal article" date="2015" name="Nature">
        <title>Complex archaea that bridge the gap between prokaryotes and eukaryotes.</title>
        <authorList>
            <person name="Spang A."/>
            <person name="Saw J.H."/>
            <person name="Jorgensen S.L."/>
            <person name="Zaremba-Niedzwiedzka K."/>
            <person name="Martijn J."/>
            <person name="Lind A.E."/>
            <person name="van Eijk R."/>
            <person name="Schleper C."/>
            <person name="Guy L."/>
            <person name="Ettema T.J."/>
        </authorList>
    </citation>
    <scope>NUCLEOTIDE SEQUENCE</scope>
</reference>
<organism evidence="2">
    <name type="scientific">marine sediment metagenome</name>
    <dbReference type="NCBI Taxonomy" id="412755"/>
    <lineage>
        <taxon>unclassified sequences</taxon>
        <taxon>metagenomes</taxon>
        <taxon>ecological metagenomes</taxon>
    </lineage>
</organism>
<dbReference type="EMBL" id="LAZR01005832">
    <property type="protein sequence ID" value="KKM96808.1"/>
    <property type="molecule type" value="Genomic_DNA"/>
</dbReference>
<comment type="caution">
    <text evidence="2">The sequence shown here is derived from an EMBL/GenBank/DDBJ whole genome shotgun (WGS) entry which is preliminary data.</text>
</comment>
<dbReference type="CDD" id="cd02142">
    <property type="entry name" value="McbC_SagB-like_oxidoreductase"/>
    <property type="match status" value="1"/>
</dbReference>